<organism evidence="2 3">
    <name type="scientific">Dactylosporangium darangshiense</name>
    <dbReference type="NCBI Taxonomy" id="579108"/>
    <lineage>
        <taxon>Bacteria</taxon>
        <taxon>Bacillati</taxon>
        <taxon>Actinomycetota</taxon>
        <taxon>Actinomycetes</taxon>
        <taxon>Micromonosporales</taxon>
        <taxon>Micromonosporaceae</taxon>
        <taxon>Dactylosporangium</taxon>
    </lineage>
</organism>
<keyword evidence="3" id="KW-1185">Reference proteome</keyword>
<dbReference type="EMBL" id="BAABAT010000025">
    <property type="protein sequence ID" value="GAA4256856.1"/>
    <property type="molecule type" value="Genomic_DNA"/>
</dbReference>
<proteinExistence type="predicted"/>
<name>A0ABP8DIF8_9ACTN</name>
<feature type="compositionally biased region" description="Low complexity" evidence="1">
    <location>
        <begin position="38"/>
        <end position="57"/>
    </location>
</feature>
<accession>A0ABP8DIF8</accession>
<gene>
    <name evidence="2" type="ORF">GCM10022255_071390</name>
</gene>
<evidence type="ECO:0000313" key="3">
    <source>
        <dbReference type="Proteomes" id="UP001500620"/>
    </source>
</evidence>
<evidence type="ECO:0000313" key="2">
    <source>
        <dbReference type="EMBL" id="GAA4256856.1"/>
    </source>
</evidence>
<dbReference type="Proteomes" id="UP001500620">
    <property type="component" value="Unassembled WGS sequence"/>
</dbReference>
<feature type="region of interest" description="Disordered" evidence="1">
    <location>
        <begin position="38"/>
        <end position="58"/>
    </location>
</feature>
<reference evidence="3" key="1">
    <citation type="journal article" date="2019" name="Int. J. Syst. Evol. Microbiol.">
        <title>The Global Catalogue of Microorganisms (GCM) 10K type strain sequencing project: providing services to taxonomists for standard genome sequencing and annotation.</title>
        <authorList>
            <consortium name="The Broad Institute Genomics Platform"/>
            <consortium name="The Broad Institute Genome Sequencing Center for Infectious Disease"/>
            <person name="Wu L."/>
            <person name="Ma J."/>
        </authorList>
    </citation>
    <scope>NUCLEOTIDE SEQUENCE [LARGE SCALE GENOMIC DNA]</scope>
    <source>
        <strain evidence="3">JCM 17441</strain>
    </source>
</reference>
<evidence type="ECO:0000256" key="1">
    <source>
        <dbReference type="SAM" id="MobiDB-lite"/>
    </source>
</evidence>
<comment type="caution">
    <text evidence="2">The sequence shown here is derived from an EMBL/GenBank/DDBJ whole genome shotgun (WGS) entry which is preliminary data.</text>
</comment>
<sequence>MSDRKCLLRQVAAVDSAVVALDRSRSSRRYGRYKDVLAATRPGQRRQPPAPADAPAGSFRLRPTGWAKIDGAAAVSADRSSLRNAAGSMDVFLSWVVVIAVDNEAARCIPADPLRAGPRGHSRHRRHIGTVRRHGLNTAARADDHLYHSKHTCRDRVATDPNPPAASPCCRRLRERRGEALNRVVPSR</sequence>
<protein>
    <submittedName>
        <fullName evidence="2">Uncharacterized protein</fullName>
    </submittedName>
</protein>